<keyword evidence="1" id="KW-1133">Transmembrane helix</keyword>
<feature type="non-terminal residue" evidence="2">
    <location>
        <position position="117"/>
    </location>
</feature>
<name>A0A2M6WKM4_9BACT</name>
<feature type="transmembrane region" description="Helical" evidence="1">
    <location>
        <begin position="45"/>
        <end position="62"/>
    </location>
</feature>
<protein>
    <submittedName>
        <fullName evidence="2">Uncharacterized protein</fullName>
    </submittedName>
</protein>
<keyword evidence="1" id="KW-0472">Membrane</keyword>
<comment type="caution">
    <text evidence="2">The sequence shown here is derived from an EMBL/GenBank/DDBJ whole genome shotgun (WGS) entry which is preliminary data.</text>
</comment>
<dbReference type="Proteomes" id="UP000229112">
    <property type="component" value="Unassembled WGS sequence"/>
</dbReference>
<evidence type="ECO:0000313" key="3">
    <source>
        <dbReference type="Proteomes" id="UP000229112"/>
    </source>
</evidence>
<organism evidence="2 3">
    <name type="scientific">Candidatus Harrisonbacteria bacterium CG10_big_fil_rev_8_21_14_0_10_38_8</name>
    <dbReference type="NCBI Taxonomy" id="1974582"/>
    <lineage>
        <taxon>Bacteria</taxon>
        <taxon>Candidatus Harrisoniibacteriota</taxon>
    </lineage>
</organism>
<evidence type="ECO:0000256" key="1">
    <source>
        <dbReference type="SAM" id="Phobius"/>
    </source>
</evidence>
<dbReference type="EMBL" id="PFAY01000005">
    <property type="protein sequence ID" value="PIT93294.1"/>
    <property type="molecule type" value="Genomic_DNA"/>
</dbReference>
<reference evidence="3" key="1">
    <citation type="submission" date="2017-09" db="EMBL/GenBank/DDBJ databases">
        <title>Depth-based differentiation of microbial function through sediment-hosted aquifers and enrichment of novel symbionts in the deep terrestrial subsurface.</title>
        <authorList>
            <person name="Probst A.J."/>
            <person name="Ladd B."/>
            <person name="Jarett J.K."/>
            <person name="Geller-Mcgrath D.E."/>
            <person name="Sieber C.M.K."/>
            <person name="Emerson J.B."/>
            <person name="Anantharaman K."/>
            <person name="Thomas B.C."/>
            <person name="Malmstrom R."/>
            <person name="Stieglmeier M."/>
            <person name="Klingl A."/>
            <person name="Woyke T."/>
            <person name="Ryan C.M."/>
            <person name="Banfield J.F."/>
        </authorList>
    </citation>
    <scope>NUCLEOTIDE SEQUENCE [LARGE SCALE GENOMIC DNA]</scope>
</reference>
<proteinExistence type="predicted"/>
<accession>A0A2M6WKM4</accession>
<gene>
    <name evidence="2" type="ORF">COU06_00625</name>
</gene>
<sequence length="117" mass="13130">MAFAVQQIQNAAYLGWSNVWPNIYGAFVSAGNNSKLDFYFRSESLIRPFFSMTGLLNFYTLIAPLDIAKLKQEFIASSIPTTAILPVFIFLVIFYIIKLKKITAIAMPQMGILILLA</sequence>
<feature type="transmembrane region" description="Helical" evidence="1">
    <location>
        <begin position="74"/>
        <end position="97"/>
    </location>
</feature>
<dbReference type="AlphaFoldDB" id="A0A2M6WKM4"/>
<evidence type="ECO:0000313" key="2">
    <source>
        <dbReference type="EMBL" id="PIT93294.1"/>
    </source>
</evidence>
<keyword evidence="1" id="KW-0812">Transmembrane</keyword>